<evidence type="ECO:0000313" key="1">
    <source>
        <dbReference type="EMBL" id="RPA99161.1"/>
    </source>
</evidence>
<sequence length="133" mass="15190">MLLPMSKKRTFHEAATALTNCDDTDTELSLSIHSTKGLSKRKKVENASERKRKLRDRAIALDEEYIKQGDSLVEVVQHMSQVFDLQDIQQDDGRITELEKESQIVCKEVPELKETVQDTSSMVNCILELLLNK</sequence>
<dbReference type="AlphaFoldDB" id="A0A3N4JQP8"/>
<keyword evidence="2" id="KW-1185">Reference proteome</keyword>
<accession>A0A3N4JQP8</accession>
<name>A0A3N4JQP8_9PEZI</name>
<evidence type="ECO:0000313" key="2">
    <source>
        <dbReference type="Proteomes" id="UP000276215"/>
    </source>
</evidence>
<reference evidence="1 2" key="1">
    <citation type="journal article" date="2018" name="Nat. Ecol. Evol.">
        <title>Pezizomycetes genomes reveal the molecular basis of ectomycorrhizal truffle lifestyle.</title>
        <authorList>
            <person name="Murat C."/>
            <person name="Payen T."/>
            <person name="Noel B."/>
            <person name="Kuo A."/>
            <person name="Morin E."/>
            <person name="Chen J."/>
            <person name="Kohler A."/>
            <person name="Krizsan K."/>
            <person name="Balestrini R."/>
            <person name="Da Silva C."/>
            <person name="Montanini B."/>
            <person name="Hainaut M."/>
            <person name="Levati E."/>
            <person name="Barry K.W."/>
            <person name="Belfiori B."/>
            <person name="Cichocki N."/>
            <person name="Clum A."/>
            <person name="Dockter R.B."/>
            <person name="Fauchery L."/>
            <person name="Guy J."/>
            <person name="Iotti M."/>
            <person name="Le Tacon F."/>
            <person name="Lindquist E.A."/>
            <person name="Lipzen A."/>
            <person name="Malagnac F."/>
            <person name="Mello A."/>
            <person name="Molinier V."/>
            <person name="Miyauchi S."/>
            <person name="Poulain J."/>
            <person name="Riccioni C."/>
            <person name="Rubini A."/>
            <person name="Sitrit Y."/>
            <person name="Splivallo R."/>
            <person name="Traeger S."/>
            <person name="Wang M."/>
            <person name="Zifcakova L."/>
            <person name="Wipf D."/>
            <person name="Zambonelli A."/>
            <person name="Paolocci F."/>
            <person name="Nowrousian M."/>
            <person name="Ottonello S."/>
            <person name="Baldrian P."/>
            <person name="Spatafora J.W."/>
            <person name="Henrissat B."/>
            <person name="Nagy L.G."/>
            <person name="Aury J.M."/>
            <person name="Wincker P."/>
            <person name="Grigoriev I.V."/>
            <person name="Bonfante P."/>
            <person name="Martin F.M."/>
        </authorList>
    </citation>
    <scope>NUCLEOTIDE SEQUENCE [LARGE SCALE GENOMIC DNA]</scope>
    <source>
        <strain evidence="1 2">120613-1</strain>
    </source>
</reference>
<gene>
    <name evidence="1" type="ORF">L873DRAFT_1843717</name>
</gene>
<proteinExistence type="predicted"/>
<dbReference type="EMBL" id="ML120389">
    <property type="protein sequence ID" value="RPA99161.1"/>
    <property type="molecule type" value="Genomic_DNA"/>
</dbReference>
<protein>
    <submittedName>
        <fullName evidence="1">Uncharacterized protein</fullName>
    </submittedName>
</protein>
<dbReference type="Proteomes" id="UP000276215">
    <property type="component" value="Unassembled WGS sequence"/>
</dbReference>
<organism evidence="1 2">
    <name type="scientific">Choiromyces venosus 120613-1</name>
    <dbReference type="NCBI Taxonomy" id="1336337"/>
    <lineage>
        <taxon>Eukaryota</taxon>
        <taxon>Fungi</taxon>
        <taxon>Dikarya</taxon>
        <taxon>Ascomycota</taxon>
        <taxon>Pezizomycotina</taxon>
        <taxon>Pezizomycetes</taxon>
        <taxon>Pezizales</taxon>
        <taxon>Tuberaceae</taxon>
        <taxon>Choiromyces</taxon>
    </lineage>
</organism>